<dbReference type="InterPro" id="IPR018392">
    <property type="entry name" value="LysM"/>
</dbReference>
<reference evidence="5 6" key="1">
    <citation type="submission" date="2019-03" db="EMBL/GenBank/DDBJ databases">
        <title>Genomic Encyclopedia of Type Strains, Phase IV (KMG-IV): sequencing the most valuable type-strain genomes for metagenomic binning, comparative biology and taxonomic classification.</title>
        <authorList>
            <person name="Goeker M."/>
        </authorList>
    </citation>
    <scope>NUCLEOTIDE SEQUENCE [LARGE SCALE GENOMIC DNA]</scope>
    <source>
        <strain evidence="5 6">DSM 102852</strain>
    </source>
</reference>
<dbReference type="InterPro" id="IPR050570">
    <property type="entry name" value="Cell_wall_metabolism_enzyme"/>
</dbReference>
<dbReference type="GO" id="GO:0004222">
    <property type="term" value="F:metalloendopeptidase activity"/>
    <property type="evidence" value="ECO:0007669"/>
    <property type="project" value="TreeGrafter"/>
</dbReference>
<evidence type="ECO:0000259" key="4">
    <source>
        <dbReference type="PROSITE" id="PS51782"/>
    </source>
</evidence>
<organism evidence="5 6">
    <name type="scientific">Hydromonas duriensis</name>
    <dbReference type="NCBI Taxonomy" id="1527608"/>
    <lineage>
        <taxon>Bacteria</taxon>
        <taxon>Pseudomonadati</taxon>
        <taxon>Pseudomonadota</taxon>
        <taxon>Betaproteobacteria</taxon>
        <taxon>Burkholderiales</taxon>
        <taxon>Burkholderiaceae</taxon>
        <taxon>Hydromonas</taxon>
    </lineage>
</organism>
<evidence type="ECO:0000313" key="5">
    <source>
        <dbReference type="EMBL" id="TDR33153.1"/>
    </source>
</evidence>
<dbReference type="InterPro" id="IPR016047">
    <property type="entry name" value="M23ase_b-sheet_dom"/>
</dbReference>
<dbReference type="Gene3D" id="3.10.350.10">
    <property type="entry name" value="LysM domain"/>
    <property type="match status" value="1"/>
</dbReference>
<feature type="transmembrane region" description="Helical" evidence="3">
    <location>
        <begin position="7"/>
        <end position="28"/>
    </location>
</feature>
<evidence type="ECO:0000256" key="2">
    <source>
        <dbReference type="SAM" id="MobiDB-lite"/>
    </source>
</evidence>
<comment type="similarity">
    <text evidence="1">Belongs to the E.coli NlpD/Haemophilus LppB family.</text>
</comment>
<dbReference type="Pfam" id="PF01551">
    <property type="entry name" value="Peptidase_M23"/>
    <property type="match status" value="1"/>
</dbReference>
<feature type="domain" description="LysM" evidence="4">
    <location>
        <begin position="43"/>
        <end position="87"/>
    </location>
</feature>
<name>A0A4R6YBX8_9BURK</name>
<dbReference type="Proteomes" id="UP000294480">
    <property type="component" value="Unassembled WGS sequence"/>
</dbReference>
<dbReference type="Pfam" id="PF01476">
    <property type="entry name" value="LysM"/>
    <property type="match status" value="1"/>
</dbReference>
<dbReference type="AlphaFoldDB" id="A0A4R6YBX8"/>
<comment type="caution">
    <text evidence="5">The sequence shown here is derived from an EMBL/GenBank/DDBJ whole genome shotgun (WGS) entry which is preliminary data.</text>
</comment>
<dbReference type="Gene3D" id="2.70.70.10">
    <property type="entry name" value="Glucose Permease (Domain IIA)"/>
    <property type="match status" value="1"/>
</dbReference>
<dbReference type="PANTHER" id="PTHR21666:SF263">
    <property type="entry name" value="MUREIN HYDROLASE ACTIVATOR NLPD"/>
    <property type="match status" value="1"/>
</dbReference>
<keyword evidence="6" id="KW-1185">Reference proteome</keyword>
<dbReference type="SMART" id="SM00257">
    <property type="entry name" value="LysM"/>
    <property type="match status" value="1"/>
</dbReference>
<proteinExistence type="inferred from homology"/>
<sequence length="255" mass="27616">MKKRYQYLLKAIMTVGIGMTLVACGTSSGGGSSRHSHRADSSGMYRVQSGDTLALIARANNVNYVDIMRWNGLTNPDRIEVGWRLRVRPNASGKSVVSTPSAPPVDTSGGVSVVKAKPPASANQDLAANPEIVNNLRWVWPVPGEVLKRFDGINSKGVVLAGNLKDPVFAAANGEVIYAGNSLRGYGNMIVIKHNDTWSTVYANNSELLVKVGDRVTANQTIARMGSTEAPRVQLYFEVRWNAKQIDPLKVLPAR</sequence>
<dbReference type="PROSITE" id="PS51257">
    <property type="entry name" value="PROKAR_LIPOPROTEIN"/>
    <property type="match status" value="1"/>
</dbReference>
<evidence type="ECO:0000256" key="3">
    <source>
        <dbReference type="SAM" id="Phobius"/>
    </source>
</evidence>
<protein>
    <submittedName>
        <fullName evidence="5">LysM domain-containing protein</fullName>
    </submittedName>
</protein>
<dbReference type="InterPro" id="IPR011055">
    <property type="entry name" value="Dup_hybrid_motif"/>
</dbReference>
<dbReference type="GO" id="GO:0009279">
    <property type="term" value="C:cell outer membrane"/>
    <property type="evidence" value="ECO:0007669"/>
    <property type="project" value="TreeGrafter"/>
</dbReference>
<dbReference type="GO" id="GO:0032153">
    <property type="term" value="C:cell division site"/>
    <property type="evidence" value="ECO:0007669"/>
    <property type="project" value="TreeGrafter"/>
</dbReference>
<accession>A0A4R6YBX8</accession>
<dbReference type="CDD" id="cd00118">
    <property type="entry name" value="LysM"/>
    <property type="match status" value="1"/>
</dbReference>
<keyword evidence="3" id="KW-0812">Transmembrane</keyword>
<dbReference type="PANTHER" id="PTHR21666">
    <property type="entry name" value="PEPTIDASE-RELATED"/>
    <property type="match status" value="1"/>
</dbReference>
<evidence type="ECO:0000256" key="1">
    <source>
        <dbReference type="ARBA" id="ARBA00038420"/>
    </source>
</evidence>
<dbReference type="InterPro" id="IPR036779">
    <property type="entry name" value="LysM_dom_sf"/>
</dbReference>
<keyword evidence="3" id="KW-0472">Membrane</keyword>
<keyword evidence="3" id="KW-1133">Transmembrane helix</keyword>
<dbReference type="RefSeq" id="WP_133618833.1">
    <property type="nucleotide sequence ID" value="NZ_SNZE01000001.1"/>
</dbReference>
<dbReference type="PROSITE" id="PS51782">
    <property type="entry name" value="LYSM"/>
    <property type="match status" value="1"/>
</dbReference>
<evidence type="ECO:0000313" key="6">
    <source>
        <dbReference type="Proteomes" id="UP000294480"/>
    </source>
</evidence>
<dbReference type="EMBL" id="SNZE01000001">
    <property type="protein sequence ID" value="TDR33153.1"/>
    <property type="molecule type" value="Genomic_DNA"/>
</dbReference>
<feature type="region of interest" description="Disordered" evidence="2">
    <location>
        <begin position="93"/>
        <end position="112"/>
    </location>
</feature>
<gene>
    <name evidence="5" type="ORF">DFR44_101206</name>
</gene>
<dbReference type="SUPFAM" id="SSF51261">
    <property type="entry name" value="Duplicated hybrid motif"/>
    <property type="match status" value="1"/>
</dbReference>
<dbReference type="CDD" id="cd12797">
    <property type="entry name" value="M23_peptidase"/>
    <property type="match status" value="1"/>
</dbReference>
<dbReference type="OrthoDB" id="9795421at2"/>